<dbReference type="PANTHER" id="PTHR12835:SF5">
    <property type="entry name" value="BIOTIN--PROTEIN LIGASE"/>
    <property type="match status" value="1"/>
</dbReference>
<dbReference type="Pfam" id="PF03099">
    <property type="entry name" value="BPL_LplA_LipB"/>
    <property type="match status" value="1"/>
</dbReference>
<dbReference type="PANTHER" id="PTHR12835">
    <property type="entry name" value="BIOTIN PROTEIN LIGASE"/>
    <property type="match status" value="1"/>
</dbReference>
<dbReference type="EMBL" id="NEXX01000006">
    <property type="protein sequence ID" value="OUY05930.1"/>
    <property type="molecule type" value="Genomic_DNA"/>
</dbReference>
<evidence type="ECO:0000313" key="3">
    <source>
        <dbReference type="EMBL" id="OUY05930.1"/>
    </source>
</evidence>
<evidence type="ECO:0000259" key="2">
    <source>
        <dbReference type="Pfam" id="PF03099"/>
    </source>
</evidence>
<dbReference type="Proteomes" id="UP000196536">
    <property type="component" value="Unassembled WGS sequence"/>
</dbReference>
<dbReference type="GO" id="GO:0004077">
    <property type="term" value="F:biotin--[biotin carboxyl-carrier protein] ligase activity"/>
    <property type="evidence" value="ECO:0007669"/>
    <property type="project" value="InterPro"/>
</dbReference>
<dbReference type="OrthoDB" id="9807064at2"/>
<evidence type="ECO:0000256" key="1">
    <source>
        <dbReference type="ARBA" id="ARBA00022598"/>
    </source>
</evidence>
<dbReference type="AlphaFoldDB" id="A0A1Z9YUP9"/>
<accession>A0A1Z9YUP9</accession>
<keyword evidence="1 3" id="KW-0436">Ligase</keyword>
<dbReference type="InterPro" id="IPR004143">
    <property type="entry name" value="BPL_LPL_catalytic"/>
</dbReference>
<dbReference type="NCBIfam" id="TIGR00121">
    <property type="entry name" value="birA_ligase"/>
    <property type="match status" value="1"/>
</dbReference>
<sequence>MTIPLSPIAPELEQQRLTFQLQAAHATPQIIQCKSQTVSTNDDILELYQAGYHSALVISQIQHQGRGQHQRQWISSPGNIFLSALIELQRPVDGRFALECGLNLIHSPTLNSLPDLQIKWANDLYSPQGKWGGILVEPINAHQVIVGIGINIFPLEQAQIGQPTTSLIELGLQHYDRIQFLAEIYLALLQATQWFNYNSQNLAQRFNHITAFKDQWVTIQRNHQADLHGFFRGIQDDGAILIQQSPDQAATVCYDGRLHLSTSSDAEQL</sequence>
<proteinExistence type="predicted"/>
<reference evidence="3 4" key="1">
    <citation type="submission" date="2017-05" db="EMBL/GenBank/DDBJ databases">
        <title>Acinetobacter populi ANC 5415 (= PBJ7), whole genome shotgun sequencing project.</title>
        <authorList>
            <person name="Nemec A."/>
            <person name="Radolfova-Krizova L."/>
        </authorList>
    </citation>
    <scope>NUCLEOTIDE SEQUENCE [LARGE SCALE GENOMIC DNA]</scope>
    <source>
        <strain evidence="3 4">PBJ7</strain>
    </source>
</reference>
<dbReference type="SUPFAM" id="SSF55681">
    <property type="entry name" value="Class II aaRS and biotin synthetases"/>
    <property type="match status" value="1"/>
</dbReference>
<dbReference type="GO" id="GO:0005737">
    <property type="term" value="C:cytoplasm"/>
    <property type="evidence" value="ECO:0007669"/>
    <property type="project" value="TreeGrafter"/>
</dbReference>
<gene>
    <name evidence="3" type="ORF">CAP51_14550</name>
</gene>
<dbReference type="InterPro" id="IPR004408">
    <property type="entry name" value="Biotin_CoA_COase_ligase"/>
</dbReference>
<protein>
    <submittedName>
        <fullName evidence="3">Biotin--[acetyl-CoA-carboxylase] ligase</fullName>
    </submittedName>
</protein>
<evidence type="ECO:0000313" key="4">
    <source>
        <dbReference type="Proteomes" id="UP000196536"/>
    </source>
</evidence>
<name>A0A1Z9YUP9_9GAMM</name>
<feature type="domain" description="BPL/LPL catalytic" evidence="2">
    <location>
        <begin position="45"/>
        <end position="151"/>
    </location>
</feature>
<dbReference type="InterPro" id="IPR045864">
    <property type="entry name" value="aa-tRNA-synth_II/BPL/LPL"/>
</dbReference>
<dbReference type="RefSeq" id="WP_087621485.1">
    <property type="nucleotide sequence ID" value="NZ_NEXX01000006.1"/>
</dbReference>
<organism evidence="3 4">
    <name type="scientific">Acinetobacter populi</name>
    <dbReference type="NCBI Taxonomy" id="1582270"/>
    <lineage>
        <taxon>Bacteria</taxon>
        <taxon>Pseudomonadati</taxon>
        <taxon>Pseudomonadota</taxon>
        <taxon>Gammaproteobacteria</taxon>
        <taxon>Moraxellales</taxon>
        <taxon>Moraxellaceae</taxon>
        <taxon>Acinetobacter</taxon>
    </lineage>
</organism>
<comment type="caution">
    <text evidence="3">The sequence shown here is derived from an EMBL/GenBank/DDBJ whole genome shotgun (WGS) entry which is preliminary data.</text>
</comment>
<keyword evidence="4" id="KW-1185">Reference proteome</keyword>
<dbReference type="Gene3D" id="3.30.930.10">
    <property type="entry name" value="Bira Bifunctional Protein, Domain 2"/>
    <property type="match status" value="1"/>
</dbReference>